<organism evidence="4 5">
    <name type="scientific">Dactylosporangium fulvum</name>
    <dbReference type="NCBI Taxonomy" id="53359"/>
    <lineage>
        <taxon>Bacteria</taxon>
        <taxon>Bacillati</taxon>
        <taxon>Actinomycetota</taxon>
        <taxon>Actinomycetes</taxon>
        <taxon>Micromonosporales</taxon>
        <taxon>Micromonosporaceae</taxon>
        <taxon>Dactylosporangium</taxon>
    </lineage>
</organism>
<name>A0ABY5WE87_9ACTN</name>
<dbReference type="InterPro" id="IPR005116">
    <property type="entry name" value="Transp-assoc_OB_typ1"/>
</dbReference>
<dbReference type="InterPro" id="IPR051815">
    <property type="entry name" value="Molybdate_resp_trans_reg"/>
</dbReference>
<dbReference type="PANTHER" id="PTHR30432">
    <property type="entry name" value="TRANSCRIPTIONAL REGULATOR MODE"/>
    <property type="match status" value="1"/>
</dbReference>
<protein>
    <submittedName>
        <fullName evidence="4">TOBE domain-containing protein</fullName>
    </submittedName>
</protein>
<feature type="domain" description="Mop" evidence="3">
    <location>
        <begin position="1"/>
        <end position="53"/>
    </location>
</feature>
<reference evidence="4" key="1">
    <citation type="submission" date="2021-04" db="EMBL/GenBank/DDBJ databases">
        <authorList>
            <person name="Hartkoorn R.C."/>
            <person name="Beaudoing E."/>
            <person name="Hot D."/>
        </authorList>
    </citation>
    <scope>NUCLEOTIDE SEQUENCE</scope>
    <source>
        <strain evidence="4">NRRL B-16292</strain>
    </source>
</reference>
<dbReference type="SUPFAM" id="SSF50331">
    <property type="entry name" value="MOP-like"/>
    <property type="match status" value="1"/>
</dbReference>
<evidence type="ECO:0000256" key="1">
    <source>
        <dbReference type="ARBA" id="ARBA00022505"/>
    </source>
</evidence>
<accession>A0ABY5WE87</accession>
<dbReference type="PANTHER" id="PTHR30432:SF1">
    <property type="entry name" value="DNA-BINDING TRANSCRIPTIONAL DUAL REGULATOR MODE"/>
    <property type="match status" value="1"/>
</dbReference>
<keyword evidence="5" id="KW-1185">Reference proteome</keyword>
<dbReference type="NCBIfam" id="TIGR00638">
    <property type="entry name" value="Mop"/>
    <property type="match status" value="1"/>
</dbReference>
<reference evidence="4" key="2">
    <citation type="submission" date="2022-09" db="EMBL/GenBank/DDBJ databases">
        <title>Biosynthetic gene clusters of Dactylosporangioum fulvum.</title>
        <authorList>
            <person name="Caradec T."/>
        </authorList>
    </citation>
    <scope>NUCLEOTIDE SEQUENCE</scope>
    <source>
        <strain evidence="4">NRRL B-16292</strain>
    </source>
</reference>
<dbReference type="EMBL" id="CP073720">
    <property type="protein sequence ID" value="UWP87729.1"/>
    <property type="molecule type" value="Genomic_DNA"/>
</dbReference>
<dbReference type="Pfam" id="PF03459">
    <property type="entry name" value="TOBE"/>
    <property type="match status" value="2"/>
</dbReference>
<proteinExistence type="predicted"/>
<evidence type="ECO:0000313" key="4">
    <source>
        <dbReference type="EMBL" id="UWP87729.1"/>
    </source>
</evidence>
<dbReference type="InterPro" id="IPR008995">
    <property type="entry name" value="Mo/tungstate-bd_C_term_dom"/>
</dbReference>
<sequence length="125" mass="12619">MVTAVAVSTVQVRLAGGQLMTAAITADSARELDLAEGASVLVLVKSTEVAIAVGEVQRISIRNHLLGTIEAVEHGAVMSTVRVALDGGETATAVITRDAAEDLGLASGGRVTALVKSTEVSVALP</sequence>
<evidence type="ECO:0000313" key="5">
    <source>
        <dbReference type="Proteomes" id="UP001059617"/>
    </source>
</evidence>
<gene>
    <name evidence="4" type="ORF">Dfulv_46125</name>
</gene>
<keyword evidence="1 2" id="KW-0500">Molybdenum</keyword>
<dbReference type="PROSITE" id="PS51866">
    <property type="entry name" value="MOP"/>
    <property type="match status" value="2"/>
</dbReference>
<evidence type="ECO:0000256" key="2">
    <source>
        <dbReference type="PROSITE-ProRule" id="PRU01213"/>
    </source>
</evidence>
<dbReference type="Gene3D" id="2.40.50.100">
    <property type="match status" value="2"/>
</dbReference>
<evidence type="ECO:0000259" key="3">
    <source>
        <dbReference type="PROSITE" id="PS51866"/>
    </source>
</evidence>
<dbReference type="Proteomes" id="UP001059617">
    <property type="component" value="Chromosome"/>
</dbReference>
<dbReference type="InterPro" id="IPR004606">
    <property type="entry name" value="Mop_domain"/>
</dbReference>
<dbReference type="RefSeq" id="WP_259869551.1">
    <property type="nucleotide sequence ID" value="NZ_CP073720.1"/>
</dbReference>
<feature type="domain" description="Mop" evidence="3">
    <location>
        <begin position="58"/>
        <end position="124"/>
    </location>
</feature>